<accession>A0ABN9TJA5</accession>
<evidence type="ECO:0000313" key="2">
    <source>
        <dbReference type="Proteomes" id="UP001189429"/>
    </source>
</evidence>
<keyword evidence="2" id="KW-1185">Reference proteome</keyword>
<proteinExistence type="predicted"/>
<gene>
    <name evidence="1" type="ORF">PCOR1329_LOCUS39649</name>
</gene>
<sequence>GTRLAADLIQHAEVGRDRLRIEGSHFALNSETGFATPAASTHRLHATFLHRDAESQATRAARLQRTHDLEHIMKQQRMLQRRSRLWVPFASRLQLKGIETALGQAVAKDPGSMFKALADHWKPIFTDIPRVSSPVHHVHQAKLEQFLDAHIHADISQVCLPLPTAASMMHAARVALDPDQIPHKAWMAIEDSVDLLEDDDWDPFEFGAAPECFNRSLFNYIPKGSEPDDEARCIREAGALRPIARKSADPKIIASAIKRQVAKQGLNNAAHGLRDRAEGMVLLGGARRRICDIESGATIRNFQTLPKIAAVFDAAHDLGSLQQQPGKSFLILMWQALDERLISEVESTIPALVPRCQGTQIKAVGKYLGVQLGPGAAPDAQRTAAAEKWRRRAVLTGQSSAPIDADARLNDTHCPSALSYLAQFYPLPKKLAMQEFHACHKVLRLSPSTLKLPEFLFLGAWLPIAAVKHARATAAGSTWRTAEFTIPSRRDTNERLEQPAMESIGPPAFVANMW</sequence>
<feature type="non-terminal residue" evidence="1">
    <location>
        <position position="514"/>
    </location>
</feature>
<feature type="non-terminal residue" evidence="1">
    <location>
        <position position="1"/>
    </location>
</feature>
<comment type="caution">
    <text evidence="1">The sequence shown here is derived from an EMBL/GenBank/DDBJ whole genome shotgun (WGS) entry which is preliminary data.</text>
</comment>
<dbReference type="EMBL" id="CAUYUJ010014788">
    <property type="protein sequence ID" value="CAK0846042.1"/>
    <property type="molecule type" value="Genomic_DNA"/>
</dbReference>
<evidence type="ECO:0000313" key="1">
    <source>
        <dbReference type="EMBL" id="CAK0846042.1"/>
    </source>
</evidence>
<dbReference type="Proteomes" id="UP001189429">
    <property type="component" value="Unassembled WGS sequence"/>
</dbReference>
<name>A0ABN9TJA5_9DINO</name>
<organism evidence="1 2">
    <name type="scientific">Prorocentrum cordatum</name>
    <dbReference type="NCBI Taxonomy" id="2364126"/>
    <lineage>
        <taxon>Eukaryota</taxon>
        <taxon>Sar</taxon>
        <taxon>Alveolata</taxon>
        <taxon>Dinophyceae</taxon>
        <taxon>Prorocentrales</taxon>
        <taxon>Prorocentraceae</taxon>
        <taxon>Prorocentrum</taxon>
    </lineage>
</organism>
<protein>
    <submittedName>
        <fullName evidence="1">Uncharacterized protein</fullName>
    </submittedName>
</protein>
<reference evidence="1" key="1">
    <citation type="submission" date="2023-10" db="EMBL/GenBank/DDBJ databases">
        <authorList>
            <person name="Chen Y."/>
            <person name="Shah S."/>
            <person name="Dougan E. K."/>
            <person name="Thang M."/>
            <person name="Chan C."/>
        </authorList>
    </citation>
    <scope>NUCLEOTIDE SEQUENCE [LARGE SCALE GENOMIC DNA]</scope>
</reference>